<dbReference type="Proteomes" id="UP000827892">
    <property type="component" value="Chromosome V"/>
</dbReference>
<proteinExistence type="predicted"/>
<keyword evidence="1" id="KW-0732">Signal</keyword>
<evidence type="ECO:0000313" key="2">
    <source>
        <dbReference type="EMBL" id="ULT86359.1"/>
    </source>
</evidence>
<evidence type="ECO:0000256" key="1">
    <source>
        <dbReference type="SAM" id="SignalP"/>
    </source>
</evidence>
<feature type="chain" id="PRO_5042130572" evidence="1">
    <location>
        <begin position="22"/>
        <end position="68"/>
    </location>
</feature>
<name>A0AAE9CY70_CAEBR</name>
<dbReference type="EMBL" id="CP090895">
    <property type="protein sequence ID" value="ULT86359.1"/>
    <property type="molecule type" value="Genomic_DNA"/>
</dbReference>
<organism evidence="2 3">
    <name type="scientific">Caenorhabditis briggsae</name>
    <dbReference type="NCBI Taxonomy" id="6238"/>
    <lineage>
        <taxon>Eukaryota</taxon>
        <taxon>Metazoa</taxon>
        <taxon>Ecdysozoa</taxon>
        <taxon>Nematoda</taxon>
        <taxon>Chromadorea</taxon>
        <taxon>Rhabditida</taxon>
        <taxon>Rhabditina</taxon>
        <taxon>Rhabditomorpha</taxon>
        <taxon>Rhabditoidea</taxon>
        <taxon>Rhabditidae</taxon>
        <taxon>Peloderinae</taxon>
        <taxon>Caenorhabditis</taxon>
    </lineage>
</organism>
<reference evidence="2 3" key="1">
    <citation type="submission" date="2022-02" db="EMBL/GenBank/DDBJ databases">
        <title>Chromosome-level reference genomes for two strains of Caenorhabditis briggsae: an improved platform for comparative genomics.</title>
        <authorList>
            <person name="Stevens L."/>
            <person name="Andersen E.C."/>
        </authorList>
    </citation>
    <scope>NUCLEOTIDE SEQUENCE [LARGE SCALE GENOMIC DNA]</scope>
    <source>
        <strain evidence="2">QX1410_ONT</strain>
        <tissue evidence="2">Whole-organism</tissue>
    </source>
</reference>
<sequence>MRFQLFLLTLLLILALVPSDARLRRATKAQCDSESDCEKFRGFGRVYCVDGYCQIARHERKGLFMING</sequence>
<evidence type="ECO:0000313" key="3">
    <source>
        <dbReference type="Proteomes" id="UP000827892"/>
    </source>
</evidence>
<dbReference type="AlphaFoldDB" id="A0AAE9CY70"/>
<gene>
    <name evidence="2" type="ORF">L3Y34_006205</name>
</gene>
<protein>
    <submittedName>
        <fullName evidence="2">Uncharacterized protein</fullName>
    </submittedName>
</protein>
<accession>A0AAE9CY70</accession>
<feature type="signal peptide" evidence="1">
    <location>
        <begin position="1"/>
        <end position="21"/>
    </location>
</feature>